<evidence type="ECO:0000313" key="2">
    <source>
        <dbReference type="Proteomes" id="UP000777784"/>
    </source>
</evidence>
<dbReference type="AlphaFoldDB" id="A0A948RWQ3"/>
<dbReference type="EMBL" id="JAHJDP010000042">
    <property type="protein sequence ID" value="MBU2691034.1"/>
    <property type="molecule type" value="Genomic_DNA"/>
</dbReference>
<reference evidence="1" key="1">
    <citation type="submission" date="2021-05" db="EMBL/GenBank/DDBJ databases">
        <title>Energy efficiency and biological interactions define the core microbiome of deep oligotrophic groundwater.</title>
        <authorList>
            <person name="Mehrshad M."/>
            <person name="Lopez-Fernandez M."/>
            <person name="Bell E."/>
            <person name="Bernier-Latmani R."/>
            <person name="Bertilsson S."/>
            <person name="Dopson M."/>
        </authorList>
    </citation>
    <scope>NUCLEOTIDE SEQUENCE</scope>
    <source>
        <strain evidence="1">Modern_marine.mb.64</strain>
    </source>
</reference>
<protein>
    <submittedName>
        <fullName evidence="1">Uncharacterized protein</fullName>
    </submittedName>
</protein>
<organism evidence="1 2">
    <name type="scientific">Eiseniibacteriota bacterium</name>
    <dbReference type="NCBI Taxonomy" id="2212470"/>
    <lineage>
        <taxon>Bacteria</taxon>
        <taxon>Candidatus Eiseniibacteriota</taxon>
    </lineage>
</organism>
<evidence type="ECO:0000313" key="1">
    <source>
        <dbReference type="EMBL" id="MBU2691034.1"/>
    </source>
</evidence>
<dbReference type="Proteomes" id="UP000777784">
    <property type="component" value="Unassembled WGS sequence"/>
</dbReference>
<name>A0A948RWQ3_UNCEI</name>
<gene>
    <name evidence="1" type="ORF">KJ970_08900</name>
</gene>
<sequence length="263" mass="30773">MSKPDRYLDLDSPRRELKPTYHFVMKCLLYSRMETGLVSNKDYYDEDVNVYIAHLLNAFFSPEYVQHVAKYLSPYDTEVFEKIAHSTDARLKYSLYKTNADFLLISLGIFDNPRANQNGNNKQEEDWEEPGQKPVETAHVGRGKAYYHFAYTFSQQIHSPGAGITEVLEKLSIGFDKYTRILTHMRGEYLDLMQRLSKGEVYHLERSVNESQIKEQLRSKQDELLDLYLEWKRTKDGGIKEKLDGVVSEIRKMDPTFNFELQA</sequence>
<comment type="caution">
    <text evidence="1">The sequence shown here is derived from an EMBL/GenBank/DDBJ whole genome shotgun (WGS) entry which is preliminary data.</text>
</comment>
<accession>A0A948RWQ3</accession>
<proteinExistence type="predicted"/>